<dbReference type="SUPFAM" id="SSF50952">
    <property type="entry name" value="Soluble quinoprotein glucose dehydrogenase"/>
    <property type="match status" value="1"/>
</dbReference>
<keyword evidence="2" id="KW-1133">Transmembrane helix</keyword>
<feature type="transmembrane region" description="Helical" evidence="2">
    <location>
        <begin position="435"/>
        <end position="454"/>
    </location>
</feature>
<evidence type="ECO:0000313" key="4">
    <source>
        <dbReference type="Proteomes" id="UP000570595"/>
    </source>
</evidence>
<feature type="compositionally biased region" description="Polar residues" evidence="1">
    <location>
        <begin position="698"/>
        <end position="713"/>
    </location>
</feature>
<protein>
    <submittedName>
        <fullName evidence="3">Pumilio domain member 4</fullName>
    </submittedName>
</protein>
<dbReference type="Proteomes" id="UP000570595">
    <property type="component" value="Unassembled WGS sequence"/>
</dbReference>
<sequence length="1051" mass="116426">RGGKEDVVPEIGKDLSKGCKITFKNDKSEEEEEEEEEKRFMLTFHEDMAGRSNPIARTSFCLAGKSVFFWYFAIDYDSNPPYLSIESSYSGGNTTIEIRENVKKALSHFASVIPLSHLKADFYMELKRNLPILRIAVNLVAVFMAEIAAAGAALASGAGSIFSYNKDAFVFDQTLRQNKIHQIQNMRLQQVGLYREDLRDLFGLTITKMDNYLVVNTLMLGFCIALFYDGVLPPENPPWLWWMWCLNLSGSTMFLLVSVWLSLHASITAQAFVVRLLTQWLRLPVPRTEEIAAASATLKEYEASGVGSSILRIPGLHRLAPKRSEVDATIERKQKEILDKIESDDARAEADRMYQIHFKLFQHLQTSWQGYDAYARVCMAMGTNQLLMTLAIFALGSTMIGDRQPWAAWAFVVVMATTALLHFKINIILTQRESIVMALLIYCAPLSAGVAATFDYAGQDRIGRAIALVSFILNALWVSFVLVQAIESKGGLPAKFSTVGISSEVIGENQVHNFIQHELAGLGIDTKNASEFLWGDTDRDTTEDSPRMTQLEKECTAAQKKLHKLFRRYRRHQGELSRLQQGEIVGLRDEFEKIRNGLHLSLVELGRAGDAQSSELSQRKWIKLTYLDDSTGHSVDYYLNTETGDIRWQPPLLDITKTLSRAFSSNDSLGDAPPPTPGEIATELNEFHEAVRKFQDATGTVDITTKGPQSKESSGLYEHGHSDRISAQLLQTGEEAKPSPLPEVDELPKNVAFASTSGDLSEDDVKNVKQYKTDGDGSNSQFIKYSSRPWSIYKQASSIVVITWTVGLIWGILDVLEVPTGTGLTLSSTPTASQRRLESGAEIFAPLAPFFTPVGLTTKDGRGETLIATDGISMWPEIPDSECLSPLSGGQDATDLTWLGDSLLIAFGSNDLLNCTSGDRVEFPMEIVKLESIGSRLVVATTGNRIYMLDSSTDGRWRKRARVGEYEKNSLSVTGIARLRDSTIVVMLANGTLHHWDIERGSLIVSELPRTEGVQRYTGLAALDGQMVVVAAVMDDHTAQLFVVSGPASSK</sequence>
<name>A0A7J6KWA0_PEROL</name>
<comment type="caution">
    <text evidence="3">The sequence shown here is derived from an EMBL/GenBank/DDBJ whole genome shotgun (WGS) entry which is preliminary data.</text>
</comment>
<feature type="non-terminal residue" evidence="3">
    <location>
        <position position="1"/>
    </location>
</feature>
<dbReference type="Gene3D" id="2.130.10.10">
    <property type="entry name" value="YVTN repeat-like/Quinoprotein amine dehydrogenase"/>
    <property type="match status" value="1"/>
</dbReference>
<proteinExistence type="predicted"/>
<feature type="transmembrane region" description="Helical" evidence="2">
    <location>
        <begin position="211"/>
        <end position="228"/>
    </location>
</feature>
<keyword evidence="2" id="KW-0472">Membrane</keyword>
<gene>
    <name evidence="3" type="primary">PUF4_11</name>
    <name evidence="3" type="ORF">FOZ61_010672</name>
</gene>
<dbReference type="OrthoDB" id="425313at2759"/>
<keyword evidence="2" id="KW-0812">Transmembrane</keyword>
<organism evidence="3 4">
    <name type="scientific">Perkinsus olseni</name>
    <name type="common">Perkinsus atlanticus</name>
    <dbReference type="NCBI Taxonomy" id="32597"/>
    <lineage>
        <taxon>Eukaryota</taxon>
        <taxon>Sar</taxon>
        <taxon>Alveolata</taxon>
        <taxon>Perkinsozoa</taxon>
        <taxon>Perkinsea</taxon>
        <taxon>Perkinsida</taxon>
        <taxon>Perkinsidae</taxon>
        <taxon>Perkinsus</taxon>
    </lineage>
</organism>
<feature type="transmembrane region" description="Helical" evidence="2">
    <location>
        <begin position="406"/>
        <end position="423"/>
    </location>
</feature>
<dbReference type="AlphaFoldDB" id="A0A7J6KWA0"/>
<dbReference type="InterPro" id="IPR011041">
    <property type="entry name" value="Quinoprot_gluc/sorb_DH_b-prop"/>
</dbReference>
<evidence type="ECO:0000256" key="2">
    <source>
        <dbReference type="SAM" id="Phobius"/>
    </source>
</evidence>
<reference evidence="3 4" key="1">
    <citation type="submission" date="2020-04" db="EMBL/GenBank/DDBJ databases">
        <title>Perkinsus olseni comparative genomics.</title>
        <authorList>
            <person name="Bogema D.R."/>
        </authorList>
    </citation>
    <scope>NUCLEOTIDE SEQUENCE [LARGE SCALE GENOMIC DNA]</scope>
    <source>
        <strain evidence="3">ATCC PRA-179</strain>
    </source>
</reference>
<dbReference type="EMBL" id="JABAHT010000893">
    <property type="protein sequence ID" value="KAF4651197.1"/>
    <property type="molecule type" value="Genomic_DNA"/>
</dbReference>
<evidence type="ECO:0000313" key="3">
    <source>
        <dbReference type="EMBL" id="KAF4651197.1"/>
    </source>
</evidence>
<feature type="region of interest" description="Disordered" evidence="1">
    <location>
        <begin position="698"/>
        <end position="718"/>
    </location>
</feature>
<evidence type="ECO:0000256" key="1">
    <source>
        <dbReference type="SAM" id="MobiDB-lite"/>
    </source>
</evidence>
<dbReference type="InterPro" id="IPR015943">
    <property type="entry name" value="WD40/YVTN_repeat-like_dom_sf"/>
</dbReference>
<feature type="transmembrane region" description="Helical" evidence="2">
    <location>
        <begin position="240"/>
        <end position="263"/>
    </location>
</feature>
<feature type="transmembrane region" description="Helical" evidence="2">
    <location>
        <begin position="132"/>
        <end position="155"/>
    </location>
</feature>
<feature type="transmembrane region" description="Helical" evidence="2">
    <location>
        <begin position="377"/>
        <end position="400"/>
    </location>
</feature>
<accession>A0A7J6KWA0</accession>